<evidence type="ECO:0000259" key="3">
    <source>
        <dbReference type="Pfam" id="PF25087"/>
    </source>
</evidence>
<dbReference type="Gene3D" id="2.160.10.10">
    <property type="entry name" value="Hexapeptide repeat proteins"/>
    <property type="match status" value="1"/>
</dbReference>
<dbReference type="InterPro" id="IPR050486">
    <property type="entry name" value="Mannose-1P_guanyltransferase"/>
</dbReference>
<evidence type="ECO:0000313" key="5">
    <source>
        <dbReference type="Proteomes" id="UP000225706"/>
    </source>
</evidence>
<dbReference type="OrthoDB" id="285674at2759"/>
<sequence length="419" mass="46240">MIKVVILIGGPMKGTRFRPLSLELPKPLFPIGGYPVVYHHIEACKKIPDLKEIILIGFYQSSESLSKFIQNAQQEFNIPIRYLQEFQPLGTAGGIYHFRDQIAMGDPEAFLVLNADIIGDYPLTDFVEFHRKHSGEHSILATEANKKQAHNFGCLVQDPETHKVLHYVEKPETFVSEIINCGIYIFSPAALFKLMGEIIQENYQKMSEEPFPGNVESVRMGEDVLATLASAGSLYAFKSSSFWSSIKNAGSAIYANRNVLAMYHKTHPDLLAQSGKGQPHIRGDVYIHPSAVVHPSAVLGPNVSVGSNVVIGAGARVRETILLDGAELKDHCCILYSIIGWNCSIGMWSRVEGSRCDPNPNEEFARPDGESLFGEDGKLTPSITILGRNVTIPGEVIVLNSIVLPHKDLGQSYKNEIIL</sequence>
<organism evidence="4 5">
    <name type="scientific">Stylophora pistillata</name>
    <name type="common">Smooth cauliflower coral</name>
    <dbReference type="NCBI Taxonomy" id="50429"/>
    <lineage>
        <taxon>Eukaryota</taxon>
        <taxon>Metazoa</taxon>
        <taxon>Cnidaria</taxon>
        <taxon>Anthozoa</taxon>
        <taxon>Hexacorallia</taxon>
        <taxon>Scleractinia</taxon>
        <taxon>Astrocoeniina</taxon>
        <taxon>Pocilloporidae</taxon>
        <taxon>Stylophora</taxon>
    </lineage>
</organism>
<dbReference type="STRING" id="50429.A0A2B4RUS6"/>
<dbReference type="InterPro" id="IPR005835">
    <property type="entry name" value="NTP_transferase_dom"/>
</dbReference>
<dbReference type="InterPro" id="IPR029044">
    <property type="entry name" value="Nucleotide-diphossugar_trans"/>
</dbReference>
<keyword evidence="5" id="KW-1185">Reference proteome</keyword>
<name>A0A2B4RUS6_STYPI</name>
<dbReference type="GO" id="GO:0016740">
    <property type="term" value="F:transferase activity"/>
    <property type="evidence" value="ECO:0007669"/>
    <property type="project" value="UniProtKB-KW"/>
</dbReference>
<reference evidence="5" key="1">
    <citation type="journal article" date="2017" name="bioRxiv">
        <title>Comparative analysis of the genomes of Stylophora pistillata and Acropora digitifera provides evidence for extensive differences between species of corals.</title>
        <authorList>
            <person name="Voolstra C.R."/>
            <person name="Li Y."/>
            <person name="Liew Y.J."/>
            <person name="Baumgarten S."/>
            <person name="Zoccola D."/>
            <person name="Flot J.-F."/>
            <person name="Tambutte S."/>
            <person name="Allemand D."/>
            <person name="Aranda M."/>
        </authorList>
    </citation>
    <scope>NUCLEOTIDE SEQUENCE [LARGE SCALE GENOMIC DNA]</scope>
</reference>
<proteinExistence type="inferred from homology"/>
<dbReference type="Pfam" id="PF00483">
    <property type="entry name" value="NTP_transferase"/>
    <property type="match status" value="1"/>
</dbReference>
<gene>
    <name evidence="4" type="primary">gmppa</name>
    <name evidence="4" type="ORF">AWC38_SpisGene13287</name>
</gene>
<comment type="similarity">
    <text evidence="1">Belongs to the transferase hexapeptide repeat family.</text>
</comment>
<dbReference type="Pfam" id="PF25087">
    <property type="entry name" value="GMPPB_C"/>
    <property type="match status" value="1"/>
</dbReference>
<evidence type="ECO:0000259" key="2">
    <source>
        <dbReference type="Pfam" id="PF00483"/>
    </source>
</evidence>
<feature type="domain" description="Nucleotidyl transferase" evidence="2">
    <location>
        <begin position="3"/>
        <end position="205"/>
    </location>
</feature>
<dbReference type="AlphaFoldDB" id="A0A2B4RUS6"/>
<evidence type="ECO:0000256" key="1">
    <source>
        <dbReference type="ARBA" id="ARBA00007274"/>
    </source>
</evidence>
<dbReference type="CDD" id="cd06428">
    <property type="entry name" value="M1P_guanylylT_A_like_N"/>
    <property type="match status" value="1"/>
</dbReference>
<dbReference type="Proteomes" id="UP000225706">
    <property type="component" value="Unassembled WGS sequence"/>
</dbReference>
<dbReference type="PANTHER" id="PTHR22572">
    <property type="entry name" value="SUGAR-1-PHOSPHATE GUANYL TRANSFERASE"/>
    <property type="match status" value="1"/>
</dbReference>
<protein>
    <submittedName>
        <fullName evidence="4">Mannose-1-phosphate guanyltransferase alpha</fullName>
    </submittedName>
</protein>
<dbReference type="SUPFAM" id="SSF53448">
    <property type="entry name" value="Nucleotide-diphospho-sugar transferases"/>
    <property type="match status" value="1"/>
</dbReference>
<feature type="domain" description="Mannose-1-phosphate guanyltransferase C-terminal" evidence="3">
    <location>
        <begin position="281"/>
        <end position="418"/>
    </location>
</feature>
<dbReference type="EMBL" id="LSMT01000247">
    <property type="protein sequence ID" value="PFX22204.1"/>
    <property type="molecule type" value="Genomic_DNA"/>
</dbReference>
<accession>A0A2B4RUS6</accession>
<dbReference type="InterPro" id="IPR056729">
    <property type="entry name" value="GMPPB_C"/>
</dbReference>
<keyword evidence="4" id="KW-0808">Transferase</keyword>
<dbReference type="Gene3D" id="3.90.550.10">
    <property type="entry name" value="Spore Coat Polysaccharide Biosynthesis Protein SpsA, Chain A"/>
    <property type="match status" value="1"/>
</dbReference>
<comment type="caution">
    <text evidence="4">The sequence shown here is derived from an EMBL/GenBank/DDBJ whole genome shotgun (WGS) entry which is preliminary data.</text>
</comment>
<evidence type="ECO:0000313" key="4">
    <source>
        <dbReference type="EMBL" id="PFX22204.1"/>
    </source>
</evidence>